<dbReference type="OrthoDB" id="9802228at2"/>
<comment type="cofactor">
    <cofactor evidence="1">
        <name>Zn(2+)</name>
        <dbReference type="ChEBI" id="CHEBI:29105"/>
    </cofactor>
</comment>
<dbReference type="PRINTS" id="PR00032">
    <property type="entry name" value="HTHARAC"/>
</dbReference>
<dbReference type="GO" id="GO:0043565">
    <property type="term" value="F:sequence-specific DNA binding"/>
    <property type="evidence" value="ECO:0007669"/>
    <property type="project" value="InterPro"/>
</dbReference>
<gene>
    <name evidence="13" type="ORF">FPZ45_15470</name>
</gene>
<dbReference type="Gene3D" id="1.10.10.60">
    <property type="entry name" value="Homeodomain-like"/>
    <property type="match status" value="2"/>
</dbReference>
<evidence type="ECO:0000256" key="9">
    <source>
        <dbReference type="ARBA" id="ARBA00023159"/>
    </source>
</evidence>
<evidence type="ECO:0000256" key="6">
    <source>
        <dbReference type="ARBA" id="ARBA00022833"/>
    </source>
</evidence>
<evidence type="ECO:0000256" key="8">
    <source>
        <dbReference type="ARBA" id="ARBA00023125"/>
    </source>
</evidence>
<evidence type="ECO:0000256" key="10">
    <source>
        <dbReference type="ARBA" id="ARBA00023163"/>
    </source>
</evidence>
<dbReference type="GO" id="GO:0003700">
    <property type="term" value="F:DNA-binding transcription factor activity"/>
    <property type="evidence" value="ECO:0007669"/>
    <property type="project" value="InterPro"/>
</dbReference>
<evidence type="ECO:0000256" key="11">
    <source>
        <dbReference type="ARBA" id="ARBA00023204"/>
    </source>
</evidence>
<protein>
    <submittedName>
        <fullName evidence="13">Methylphosphotriester-DNA--protein-cysteine methyltransferase family protein</fullName>
    </submittedName>
</protein>
<evidence type="ECO:0000256" key="1">
    <source>
        <dbReference type="ARBA" id="ARBA00001947"/>
    </source>
</evidence>
<keyword evidence="8" id="KW-0238">DNA-binding</keyword>
<dbReference type="SUPFAM" id="SSF46689">
    <property type="entry name" value="Homeodomain-like"/>
    <property type="match status" value="2"/>
</dbReference>
<organism evidence="13 14">
    <name type="scientific">Cohnella terricola</name>
    <dbReference type="NCBI Taxonomy" id="1289167"/>
    <lineage>
        <taxon>Bacteria</taxon>
        <taxon>Bacillati</taxon>
        <taxon>Bacillota</taxon>
        <taxon>Bacilli</taxon>
        <taxon>Bacillales</taxon>
        <taxon>Paenibacillaceae</taxon>
        <taxon>Cohnella</taxon>
    </lineage>
</organism>
<dbReference type="Pfam" id="PF02805">
    <property type="entry name" value="Ada_Zn_binding"/>
    <property type="match status" value="1"/>
</dbReference>
<dbReference type="InterPro" id="IPR009057">
    <property type="entry name" value="Homeodomain-like_sf"/>
</dbReference>
<dbReference type="FunFam" id="3.40.10.10:FF:000001">
    <property type="entry name" value="DNA-3-methyladenine glycosylase 2"/>
    <property type="match status" value="1"/>
</dbReference>
<dbReference type="EMBL" id="VNJJ01000008">
    <property type="protein sequence ID" value="TVX98697.1"/>
    <property type="molecule type" value="Genomic_DNA"/>
</dbReference>
<dbReference type="PANTHER" id="PTHR43280:SF28">
    <property type="entry name" value="HTH-TYPE TRANSCRIPTIONAL ACTIVATOR RHAS"/>
    <property type="match status" value="1"/>
</dbReference>
<keyword evidence="2 13" id="KW-0489">Methyltransferase</keyword>
<keyword evidence="11" id="KW-0234">DNA repair</keyword>
<keyword evidence="14" id="KW-1185">Reference proteome</keyword>
<dbReference type="SUPFAM" id="SSF57884">
    <property type="entry name" value="Ada DNA repair protein, N-terminal domain (N-Ada 10)"/>
    <property type="match status" value="1"/>
</dbReference>
<dbReference type="InterPro" id="IPR016220">
    <property type="entry name" value="Me-P-triester_DNA_alkyl-Trfase"/>
</dbReference>
<evidence type="ECO:0000256" key="5">
    <source>
        <dbReference type="ARBA" id="ARBA00022763"/>
    </source>
</evidence>
<keyword evidence="10" id="KW-0804">Transcription</keyword>
<keyword evidence="6" id="KW-0862">Zinc</keyword>
<comment type="caution">
    <text evidence="13">The sequence shown here is derived from an EMBL/GenBank/DDBJ whole genome shotgun (WGS) entry which is preliminary data.</text>
</comment>
<proteinExistence type="predicted"/>
<dbReference type="PROSITE" id="PS00041">
    <property type="entry name" value="HTH_ARAC_FAMILY_1"/>
    <property type="match status" value="1"/>
</dbReference>
<dbReference type="GO" id="GO:0008270">
    <property type="term" value="F:zinc ion binding"/>
    <property type="evidence" value="ECO:0007669"/>
    <property type="project" value="InterPro"/>
</dbReference>
<sequence>MEEREITITDEKWRAVISNDASYDGRFFYAVKTTGIFCRPSCKSKPPKQENIRMFRTADQALSAGFRPCKRCKPTGVRLPDEEWLATVTEYIDAHYQDRLSLDVLADVCHGSPYHLHRTFKRIKGITPIEYIQQKRINQAIRLLITSARPITEIGQDVGLPNLPYFTTLFKKRTGMTPARYRQSMRSDKEVFLNDTSR</sequence>
<dbReference type="SMART" id="SM00342">
    <property type="entry name" value="HTH_ARAC"/>
    <property type="match status" value="1"/>
</dbReference>
<dbReference type="InterPro" id="IPR020449">
    <property type="entry name" value="Tscrpt_reg_AraC-type_HTH"/>
</dbReference>
<reference evidence="13 14" key="1">
    <citation type="submission" date="2019-07" db="EMBL/GenBank/DDBJ databases">
        <authorList>
            <person name="Kim J."/>
        </authorList>
    </citation>
    <scope>NUCLEOTIDE SEQUENCE [LARGE SCALE GENOMIC DNA]</scope>
    <source>
        <strain evidence="13 14">G13</strain>
    </source>
</reference>
<dbReference type="GO" id="GO:0006307">
    <property type="term" value="P:DNA alkylation repair"/>
    <property type="evidence" value="ECO:0007669"/>
    <property type="project" value="UniProtKB-ARBA"/>
</dbReference>
<dbReference type="RefSeq" id="WP_144703542.1">
    <property type="nucleotide sequence ID" value="NZ_VNJJ01000008.1"/>
</dbReference>
<dbReference type="Proteomes" id="UP000316330">
    <property type="component" value="Unassembled WGS sequence"/>
</dbReference>
<dbReference type="GO" id="GO:0008168">
    <property type="term" value="F:methyltransferase activity"/>
    <property type="evidence" value="ECO:0007669"/>
    <property type="project" value="UniProtKB-KW"/>
</dbReference>
<dbReference type="Gene3D" id="3.40.10.10">
    <property type="entry name" value="DNA Methylphosphotriester Repair Domain"/>
    <property type="match status" value="1"/>
</dbReference>
<dbReference type="InterPro" id="IPR035451">
    <property type="entry name" value="Ada-like_dom_sf"/>
</dbReference>
<evidence type="ECO:0000256" key="7">
    <source>
        <dbReference type="ARBA" id="ARBA00023015"/>
    </source>
</evidence>
<dbReference type="InterPro" id="IPR018062">
    <property type="entry name" value="HTH_AraC-typ_CS"/>
</dbReference>
<evidence type="ECO:0000256" key="3">
    <source>
        <dbReference type="ARBA" id="ARBA00022679"/>
    </source>
</evidence>
<dbReference type="Pfam" id="PF12833">
    <property type="entry name" value="HTH_18"/>
    <property type="match status" value="1"/>
</dbReference>
<dbReference type="PANTHER" id="PTHR43280">
    <property type="entry name" value="ARAC-FAMILY TRANSCRIPTIONAL REGULATOR"/>
    <property type="match status" value="1"/>
</dbReference>
<evidence type="ECO:0000259" key="12">
    <source>
        <dbReference type="PROSITE" id="PS01124"/>
    </source>
</evidence>
<evidence type="ECO:0000313" key="14">
    <source>
        <dbReference type="Proteomes" id="UP000316330"/>
    </source>
</evidence>
<accession>A0A559JFR3</accession>
<evidence type="ECO:0000256" key="4">
    <source>
        <dbReference type="ARBA" id="ARBA00022723"/>
    </source>
</evidence>
<dbReference type="GO" id="GO:0032259">
    <property type="term" value="P:methylation"/>
    <property type="evidence" value="ECO:0007669"/>
    <property type="project" value="UniProtKB-KW"/>
</dbReference>
<keyword evidence="9" id="KW-0010">Activator</keyword>
<feature type="domain" description="HTH araC/xylS-type" evidence="12">
    <location>
        <begin position="86"/>
        <end position="184"/>
    </location>
</feature>
<keyword evidence="7" id="KW-0805">Transcription regulation</keyword>
<evidence type="ECO:0000256" key="2">
    <source>
        <dbReference type="ARBA" id="ARBA00022603"/>
    </source>
</evidence>
<name>A0A559JFR3_9BACL</name>
<keyword evidence="5" id="KW-0227">DNA damage</keyword>
<keyword evidence="3 13" id="KW-0808">Transferase</keyword>
<dbReference type="PIRSF" id="PIRSF000408">
    <property type="entry name" value="Alkyltransferas_AdaA"/>
    <property type="match status" value="1"/>
</dbReference>
<dbReference type="PROSITE" id="PS01124">
    <property type="entry name" value="HTH_ARAC_FAMILY_2"/>
    <property type="match status" value="1"/>
</dbReference>
<dbReference type="InterPro" id="IPR018060">
    <property type="entry name" value="HTH_AraC"/>
</dbReference>
<keyword evidence="4" id="KW-0479">Metal-binding</keyword>
<evidence type="ECO:0000313" key="13">
    <source>
        <dbReference type="EMBL" id="TVX98697.1"/>
    </source>
</evidence>
<dbReference type="AlphaFoldDB" id="A0A559JFR3"/>
<dbReference type="InterPro" id="IPR004026">
    <property type="entry name" value="Ada_DNA_repair_Zn-bd"/>
</dbReference>